<comment type="caution">
    <text evidence="1">The sequence shown here is derived from an EMBL/GenBank/DDBJ whole genome shotgun (WGS) entry which is preliminary data.</text>
</comment>
<dbReference type="AlphaFoldDB" id="A0A8S0S2L6"/>
<proteinExistence type="predicted"/>
<keyword evidence="2" id="KW-1185">Reference proteome</keyword>
<reference evidence="1 2" key="1">
    <citation type="submission" date="2019-12" db="EMBL/GenBank/DDBJ databases">
        <authorList>
            <person name="Alioto T."/>
            <person name="Alioto T."/>
            <person name="Gomez Garrido J."/>
        </authorList>
    </citation>
    <scope>NUCLEOTIDE SEQUENCE [LARGE SCALE GENOMIC DNA]</scope>
</reference>
<dbReference type="OrthoDB" id="1882251at2759"/>
<evidence type="ECO:0000313" key="1">
    <source>
        <dbReference type="EMBL" id="CAA2985971.1"/>
    </source>
</evidence>
<organism evidence="1 2">
    <name type="scientific">Olea europaea subsp. europaea</name>
    <dbReference type="NCBI Taxonomy" id="158383"/>
    <lineage>
        <taxon>Eukaryota</taxon>
        <taxon>Viridiplantae</taxon>
        <taxon>Streptophyta</taxon>
        <taxon>Embryophyta</taxon>
        <taxon>Tracheophyta</taxon>
        <taxon>Spermatophyta</taxon>
        <taxon>Magnoliopsida</taxon>
        <taxon>eudicotyledons</taxon>
        <taxon>Gunneridae</taxon>
        <taxon>Pentapetalae</taxon>
        <taxon>asterids</taxon>
        <taxon>lamiids</taxon>
        <taxon>Lamiales</taxon>
        <taxon>Oleaceae</taxon>
        <taxon>Oleeae</taxon>
        <taxon>Olea</taxon>
    </lineage>
</organism>
<evidence type="ECO:0000313" key="2">
    <source>
        <dbReference type="Proteomes" id="UP000594638"/>
    </source>
</evidence>
<dbReference type="Proteomes" id="UP000594638">
    <property type="component" value="Unassembled WGS sequence"/>
</dbReference>
<dbReference type="Gramene" id="OE9A006089T1">
    <property type="protein sequence ID" value="OE9A006089C1"/>
    <property type="gene ID" value="OE9A006089"/>
</dbReference>
<dbReference type="EMBL" id="CACTIH010003835">
    <property type="protein sequence ID" value="CAA2985971.1"/>
    <property type="molecule type" value="Genomic_DNA"/>
</dbReference>
<name>A0A8S0S2L6_OLEEU</name>
<dbReference type="PANTHER" id="PTHR33527">
    <property type="entry name" value="OS07G0274300 PROTEIN"/>
    <property type="match status" value="1"/>
</dbReference>
<dbReference type="PANTHER" id="PTHR33527:SF28">
    <property type="entry name" value="GB|AAD43168.1"/>
    <property type="match status" value="1"/>
</dbReference>
<gene>
    <name evidence="1" type="ORF">OLEA9_A006089</name>
</gene>
<protein>
    <submittedName>
        <fullName evidence="1">Uncharacterized protein</fullName>
    </submittedName>
</protein>
<accession>A0A8S0S2L6</accession>
<sequence length="395" mass="44674">MESNGISLFPLETCPPVTEEQFNIFHSGDRRLYSVLIIDLGRDPAESMQVMAFWMWLEKEGNDKKLVDRMLSLPLVLLNELADETVLCLKCVRNDRYPFLDGNEQISLLPDIVSSRISLRYFHENRIGVLRGVTQMMNSVCGRAFADILQRAMQRNVPLQAPKEAKLAAGGGGGGGRSHRRRRMLFGGVSIHEVGESSRAAENRNEGVLENPMMPMFYNPFMDVPFGIQVAPPVPGHDHLLPPIGVPINMAGELPLSPYDIVTPRQILSNELGEMLSRSLTISRENQEQEVPPDDRTIFLTFSKGYPISEDEVRDFFTRRFGDFIEDIFMQEVTAGEQPLFARLVARSSSIINSIAGGSKAKYTINGKHVWARKYVKKQYQQQQQPPRAYYTRQP</sequence>